<dbReference type="Proteomes" id="UP001206483">
    <property type="component" value="Unassembled WGS sequence"/>
</dbReference>
<name>A0ABT1J2T2_9ACTN</name>
<evidence type="ECO:0000313" key="2">
    <source>
        <dbReference type="Proteomes" id="UP001206483"/>
    </source>
</evidence>
<protein>
    <submittedName>
        <fullName evidence="1">Uncharacterized protein</fullName>
    </submittedName>
</protein>
<accession>A0ABT1J2T2</accession>
<dbReference type="RefSeq" id="WP_253800052.1">
    <property type="nucleotide sequence ID" value="NZ_BAAAUB010000009.1"/>
</dbReference>
<organism evidence="1 2">
    <name type="scientific">Kitasatospora paracochleata</name>
    <dbReference type="NCBI Taxonomy" id="58354"/>
    <lineage>
        <taxon>Bacteria</taxon>
        <taxon>Bacillati</taxon>
        <taxon>Actinomycetota</taxon>
        <taxon>Actinomycetes</taxon>
        <taxon>Kitasatosporales</taxon>
        <taxon>Streptomycetaceae</taxon>
        <taxon>Kitasatospora</taxon>
    </lineage>
</organism>
<dbReference type="EMBL" id="JAMZDX010000004">
    <property type="protein sequence ID" value="MCP2311443.1"/>
    <property type="molecule type" value="Genomic_DNA"/>
</dbReference>
<comment type="caution">
    <text evidence="1">The sequence shown here is derived from an EMBL/GenBank/DDBJ whole genome shotgun (WGS) entry which is preliminary data.</text>
</comment>
<proteinExistence type="predicted"/>
<sequence>MSTEDFAIGSRVVHYRQVDRIGTLVAARRRWYLPGLRQWLVRWDGADRPERVRAGTWTVGAETAPAPQ</sequence>
<reference evidence="1 2" key="1">
    <citation type="submission" date="2022-06" db="EMBL/GenBank/DDBJ databases">
        <title>Sequencing the genomes of 1000 actinobacteria strains.</title>
        <authorList>
            <person name="Klenk H.-P."/>
        </authorList>
    </citation>
    <scope>NUCLEOTIDE SEQUENCE [LARGE SCALE GENOMIC DNA]</scope>
    <source>
        <strain evidence="1 2">DSM 41656</strain>
    </source>
</reference>
<keyword evidence="2" id="KW-1185">Reference proteome</keyword>
<gene>
    <name evidence="1" type="ORF">FHR36_004606</name>
</gene>
<evidence type="ECO:0000313" key="1">
    <source>
        <dbReference type="EMBL" id="MCP2311443.1"/>
    </source>
</evidence>